<dbReference type="RefSeq" id="WP_290317928.1">
    <property type="nucleotide sequence ID" value="NZ_JAUFPN010000159.1"/>
</dbReference>
<name>A0ABT8A8K8_9PROT</name>
<evidence type="ECO:0000313" key="2">
    <source>
        <dbReference type="Proteomes" id="UP001529369"/>
    </source>
</evidence>
<gene>
    <name evidence="1" type="ORF">QWZ14_16825</name>
</gene>
<protein>
    <submittedName>
        <fullName evidence="1">Uncharacterized protein</fullName>
    </submittedName>
</protein>
<reference evidence="2" key="1">
    <citation type="journal article" date="2019" name="Int. J. Syst. Evol. Microbiol.">
        <title>The Global Catalogue of Microorganisms (GCM) 10K type strain sequencing project: providing services to taxonomists for standard genome sequencing and annotation.</title>
        <authorList>
            <consortium name="The Broad Institute Genomics Platform"/>
            <consortium name="The Broad Institute Genome Sequencing Center for Infectious Disease"/>
            <person name="Wu L."/>
            <person name="Ma J."/>
        </authorList>
    </citation>
    <scope>NUCLEOTIDE SEQUENCE [LARGE SCALE GENOMIC DNA]</scope>
    <source>
        <strain evidence="2">CECT 7131</strain>
    </source>
</reference>
<organism evidence="1 2">
    <name type="scientific">Paeniroseomonas aquatica</name>
    <dbReference type="NCBI Taxonomy" id="373043"/>
    <lineage>
        <taxon>Bacteria</taxon>
        <taxon>Pseudomonadati</taxon>
        <taxon>Pseudomonadota</taxon>
        <taxon>Alphaproteobacteria</taxon>
        <taxon>Acetobacterales</taxon>
        <taxon>Acetobacteraceae</taxon>
        <taxon>Paeniroseomonas</taxon>
    </lineage>
</organism>
<accession>A0ABT8A8K8</accession>
<evidence type="ECO:0000313" key="1">
    <source>
        <dbReference type="EMBL" id="MDN3566035.1"/>
    </source>
</evidence>
<keyword evidence="2" id="KW-1185">Reference proteome</keyword>
<dbReference type="Proteomes" id="UP001529369">
    <property type="component" value="Unassembled WGS sequence"/>
</dbReference>
<comment type="caution">
    <text evidence="1">The sequence shown here is derived from an EMBL/GenBank/DDBJ whole genome shotgun (WGS) entry which is preliminary data.</text>
</comment>
<dbReference type="EMBL" id="JAUFPN010000159">
    <property type="protein sequence ID" value="MDN3566035.1"/>
    <property type="molecule type" value="Genomic_DNA"/>
</dbReference>
<proteinExistence type="predicted"/>
<sequence length="49" mass="5252">MLHGPSSKGAPFAAAALEHDIHVLVSPGGTRDGRFLPNGIRWVVERLFA</sequence>